<evidence type="ECO:0000256" key="1">
    <source>
        <dbReference type="SAM" id="MobiDB-lite"/>
    </source>
</evidence>
<feature type="region of interest" description="Disordered" evidence="1">
    <location>
        <begin position="1"/>
        <end position="29"/>
    </location>
</feature>
<protein>
    <submittedName>
        <fullName evidence="2">Uncharacterized protein</fullName>
    </submittedName>
</protein>
<gene>
    <name evidence="2" type="ORF">HHL10_06825</name>
</gene>
<dbReference type="EMBL" id="JABBFW010000003">
    <property type="protein sequence ID" value="NML14690.1"/>
    <property type="molecule type" value="Genomic_DNA"/>
</dbReference>
<dbReference type="Proteomes" id="UP000574067">
    <property type="component" value="Unassembled WGS sequence"/>
</dbReference>
<evidence type="ECO:0000313" key="3">
    <source>
        <dbReference type="Proteomes" id="UP000574067"/>
    </source>
</evidence>
<comment type="caution">
    <text evidence="2">The sequence shown here is derived from an EMBL/GenBank/DDBJ whole genome shotgun (WGS) entry which is preliminary data.</text>
</comment>
<keyword evidence="3" id="KW-1185">Reference proteome</keyword>
<evidence type="ECO:0000313" key="2">
    <source>
        <dbReference type="EMBL" id="NML14690.1"/>
    </source>
</evidence>
<sequence length="683" mass="73426">MQPPPSGPAADARSEISDAGGTLVVTSPNSPIRGAKVEIPAEAMPGAKETIAISHQDALPGPLNAEALAFGAKAISKTLVLTRSGTIDFGQAVRVTVPFDRNALGANAVPIVVVWDENIRGYSPVTIRSLDRANGQLSFMTAHFSKYVVLVLDRLFGTTPPTPASLATNVGFSPAVDGFFAHNFGSYDSPGGNCFGMAGFSAWYHVARKPSKGAGLFSLYKEGNGTLEEDDQTVRELISRAYQAGNQKAHIQALDWANDMSFLTRALNDRFTGFSLLSQLIVTKQAQILAMGVGGFFKWTKGHAVTVYAYDGAKKAFLFYDNNFPAEVVELPWDPVAGFGTYTVKATTWDRFAFASFNQAYSHATLDNLFQGAESGWASSKFPRIALTAPTESATVKNTFEVGSDSNVAITGAVPRAAGAQNPNAQRYVHVYLNGTRFGSAVPVSGSDNTFRISVPKLPAAAGTDVMLLVSESSKSWGGGFHAFKQFKVRVAGQFFFRNLGFETGDFTAWASERHVWGGGSQVVPSDKSAVVAGGSFDPIATDLGTSMFGRYAGRLNNQDNSYHISTLAQAAVVPQATNPVLRFYWAAVLEDPQHAPKDQPYIEVTVTNQTKGTTLYHRRFYSNDPSYTGWKSYRNGQWKSIPWQLVEIPAAAHVGDTFALKVEAADCALGGHGGYAYIDAEE</sequence>
<reference evidence="2 3" key="1">
    <citation type="submission" date="2020-04" db="EMBL/GenBank/DDBJ databases">
        <title>Azohydromonas sp. isolated from soil.</title>
        <authorList>
            <person name="Dahal R.H."/>
        </authorList>
    </citation>
    <scope>NUCLEOTIDE SEQUENCE [LARGE SCALE GENOMIC DNA]</scope>
    <source>
        <strain evidence="2 3">G-1-1-14</strain>
    </source>
</reference>
<name>A0A848F8W6_9BURK</name>
<accession>A0A848F8W6</accession>
<organism evidence="2 3">
    <name type="scientific">Azohydromonas caseinilytica</name>
    <dbReference type="NCBI Taxonomy" id="2728836"/>
    <lineage>
        <taxon>Bacteria</taxon>
        <taxon>Pseudomonadati</taxon>
        <taxon>Pseudomonadota</taxon>
        <taxon>Betaproteobacteria</taxon>
        <taxon>Burkholderiales</taxon>
        <taxon>Sphaerotilaceae</taxon>
        <taxon>Azohydromonas</taxon>
    </lineage>
</organism>
<dbReference type="RefSeq" id="WP_169159590.1">
    <property type="nucleotide sequence ID" value="NZ_JABBFW010000003.1"/>
</dbReference>
<dbReference type="AlphaFoldDB" id="A0A848F8W6"/>
<proteinExistence type="predicted"/>